<accession>A0AAN8S4F2</accession>
<protein>
    <submittedName>
        <fullName evidence="2">Uncharacterized protein</fullName>
    </submittedName>
</protein>
<proteinExistence type="predicted"/>
<evidence type="ECO:0000313" key="3">
    <source>
        <dbReference type="Proteomes" id="UP001372834"/>
    </source>
</evidence>
<dbReference type="Proteomes" id="UP001372834">
    <property type="component" value="Unassembled WGS sequence"/>
</dbReference>
<dbReference type="AlphaFoldDB" id="A0AAN8S4F2"/>
<evidence type="ECO:0000313" key="2">
    <source>
        <dbReference type="EMBL" id="KAK6623435.1"/>
    </source>
</evidence>
<comment type="caution">
    <text evidence="2">The sequence shown here is derived from an EMBL/GenBank/DDBJ whole genome shotgun (WGS) entry which is preliminary data.</text>
</comment>
<sequence>MVESSSRKGLLGRSVGRKQEGRRDAQGGEETEEETVYSTVAEGNMATNSGWEMSESHKKVKKTCWNV</sequence>
<reference evidence="2 3" key="1">
    <citation type="submission" date="2023-10" db="EMBL/GenBank/DDBJ databases">
        <title>Genomes of two closely related lineages of the louse Polyplax serrata with different host specificities.</title>
        <authorList>
            <person name="Martinu J."/>
            <person name="Tarabai H."/>
            <person name="Stefka J."/>
            <person name="Hypsa V."/>
        </authorList>
    </citation>
    <scope>NUCLEOTIDE SEQUENCE [LARGE SCALE GENOMIC DNA]</scope>
    <source>
        <strain evidence="2">HR10_N</strain>
    </source>
</reference>
<gene>
    <name evidence="2" type="ORF">RUM43_009287</name>
</gene>
<feature type="compositionally biased region" description="Basic residues" evidence="1">
    <location>
        <begin position="58"/>
        <end position="67"/>
    </location>
</feature>
<evidence type="ECO:0000256" key="1">
    <source>
        <dbReference type="SAM" id="MobiDB-lite"/>
    </source>
</evidence>
<feature type="compositionally biased region" description="Basic and acidic residues" evidence="1">
    <location>
        <begin position="17"/>
        <end position="26"/>
    </location>
</feature>
<organism evidence="2 3">
    <name type="scientific">Polyplax serrata</name>
    <name type="common">Common mouse louse</name>
    <dbReference type="NCBI Taxonomy" id="468196"/>
    <lineage>
        <taxon>Eukaryota</taxon>
        <taxon>Metazoa</taxon>
        <taxon>Ecdysozoa</taxon>
        <taxon>Arthropoda</taxon>
        <taxon>Hexapoda</taxon>
        <taxon>Insecta</taxon>
        <taxon>Pterygota</taxon>
        <taxon>Neoptera</taxon>
        <taxon>Paraneoptera</taxon>
        <taxon>Psocodea</taxon>
        <taxon>Troctomorpha</taxon>
        <taxon>Phthiraptera</taxon>
        <taxon>Anoplura</taxon>
        <taxon>Polyplacidae</taxon>
        <taxon>Polyplax</taxon>
    </lineage>
</organism>
<dbReference type="EMBL" id="JAWJWE010000038">
    <property type="protein sequence ID" value="KAK6623435.1"/>
    <property type="molecule type" value="Genomic_DNA"/>
</dbReference>
<name>A0AAN8S4F2_POLSC</name>
<feature type="region of interest" description="Disordered" evidence="1">
    <location>
        <begin position="1"/>
        <end position="67"/>
    </location>
</feature>